<feature type="transmembrane region" description="Helical" evidence="6">
    <location>
        <begin position="61"/>
        <end position="79"/>
    </location>
</feature>
<protein>
    <recommendedName>
        <fullName evidence="7">Cardiolipin synthase N-terminal domain-containing protein</fullName>
    </recommendedName>
</protein>
<organism evidence="8 9">
    <name type="scientific">Thermocrinis albus (strain DSM 14484 / JCM 11386 / HI 11/12)</name>
    <dbReference type="NCBI Taxonomy" id="638303"/>
    <lineage>
        <taxon>Bacteria</taxon>
        <taxon>Pseudomonadati</taxon>
        <taxon>Aquificota</taxon>
        <taxon>Aquificia</taxon>
        <taxon>Aquificales</taxon>
        <taxon>Aquificaceae</taxon>
        <taxon>Thermocrinis</taxon>
    </lineage>
</organism>
<keyword evidence="5 6" id="KW-0472">Membrane</keyword>
<accession>D3SMC9</accession>
<dbReference type="GO" id="GO:0005886">
    <property type="term" value="C:plasma membrane"/>
    <property type="evidence" value="ECO:0007669"/>
    <property type="project" value="UniProtKB-SubCell"/>
</dbReference>
<evidence type="ECO:0000259" key="7">
    <source>
        <dbReference type="Pfam" id="PF13396"/>
    </source>
</evidence>
<name>D3SMC9_THEAH</name>
<keyword evidence="4 6" id="KW-1133">Transmembrane helix</keyword>
<dbReference type="AlphaFoldDB" id="D3SMC9"/>
<dbReference type="InterPro" id="IPR027379">
    <property type="entry name" value="CLS_N"/>
</dbReference>
<dbReference type="EMBL" id="CP001931">
    <property type="protein sequence ID" value="ADC89909.1"/>
    <property type="molecule type" value="Genomic_DNA"/>
</dbReference>
<evidence type="ECO:0000313" key="9">
    <source>
        <dbReference type="Proteomes" id="UP000002043"/>
    </source>
</evidence>
<keyword evidence="3 6" id="KW-0812">Transmembrane</keyword>
<keyword evidence="9" id="KW-1185">Reference proteome</keyword>
<feature type="transmembrane region" description="Helical" evidence="6">
    <location>
        <begin position="7"/>
        <end position="24"/>
    </location>
</feature>
<dbReference type="KEGG" id="tal:Thal_1277"/>
<evidence type="ECO:0000256" key="1">
    <source>
        <dbReference type="ARBA" id="ARBA00004651"/>
    </source>
</evidence>
<dbReference type="Pfam" id="PF13396">
    <property type="entry name" value="PLDc_N"/>
    <property type="match status" value="1"/>
</dbReference>
<dbReference type="RefSeq" id="WP_012992315.1">
    <property type="nucleotide sequence ID" value="NC_013894.1"/>
</dbReference>
<evidence type="ECO:0000256" key="6">
    <source>
        <dbReference type="SAM" id="Phobius"/>
    </source>
</evidence>
<dbReference type="Proteomes" id="UP000002043">
    <property type="component" value="Chromosome"/>
</dbReference>
<sequence>MEWSTKDFALSVVIISVMAVLALLAPKVLVVSVVILWIILWVIAIIDVLKSEFTGSNKIVWILVLILIPIIGVIAYSLIGEKQKVKE</sequence>
<gene>
    <name evidence="8" type="ordered locus">Thal_1277</name>
</gene>
<proteinExistence type="predicted"/>
<dbReference type="HOGENOM" id="CLU_176001_5_0_0"/>
<comment type="subcellular location">
    <subcellularLocation>
        <location evidence="1">Cell membrane</location>
        <topology evidence="1">Multi-pass membrane protein</topology>
    </subcellularLocation>
</comment>
<feature type="domain" description="Cardiolipin synthase N-terminal" evidence="7">
    <location>
        <begin position="39"/>
        <end position="80"/>
    </location>
</feature>
<evidence type="ECO:0000313" key="8">
    <source>
        <dbReference type="EMBL" id="ADC89909.1"/>
    </source>
</evidence>
<reference evidence="9" key="1">
    <citation type="journal article" date="2010" name="Stand. Genomic Sci.">
        <title>Complete genome sequence of Thermocrinis albus type strain (HI 11/12T).</title>
        <authorList>
            <person name="Wirth R."/>
            <person name="Sikorski J."/>
            <person name="Brambilla E."/>
            <person name="Misra M."/>
            <person name="Lapidus A."/>
            <person name="Copeland A."/>
            <person name="Nolan M."/>
            <person name="Lucas S."/>
            <person name="Chen F."/>
            <person name="Tice H."/>
            <person name="Cheng J.F."/>
            <person name="Han C."/>
            <person name="Detter J.C."/>
            <person name="Tapia R."/>
            <person name="Bruce D."/>
            <person name="Goodwin L."/>
            <person name="Pitluck S."/>
            <person name="Pati A."/>
            <person name="Anderson I."/>
            <person name="Ivanova N."/>
            <person name="Mavromatis K."/>
            <person name="Mikhailova N."/>
            <person name="Chen A."/>
            <person name="Palaniappan K."/>
            <person name="Bilek Y."/>
            <person name="Hader T."/>
            <person name="Land M."/>
            <person name="Hauser L."/>
            <person name="Chang Y.J."/>
            <person name="Jeffries C.D."/>
            <person name="Tindall B.J."/>
            <person name="Rohde M."/>
            <person name="Goker M."/>
            <person name="Bristow J."/>
            <person name="Eisen J.A."/>
            <person name="Markowitz V."/>
            <person name="Hugenholtz P."/>
            <person name="Kyrpides N.C."/>
            <person name="Klenk H.P."/>
        </authorList>
    </citation>
    <scope>NUCLEOTIDE SEQUENCE [LARGE SCALE GENOMIC DNA]</scope>
    <source>
        <strain evidence="9">DSM 14484 / JCM 11386 / HI 11/12</strain>
    </source>
</reference>
<evidence type="ECO:0000256" key="3">
    <source>
        <dbReference type="ARBA" id="ARBA00022692"/>
    </source>
</evidence>
<evidence type="ECO:0000256" key="2">
    <source>
        <dbReference type="ARBA" id="ARBA00022475"/>
    </source>
</evidence>
<keyword evidence="2" id="KW-1003">Cell membrane</keyword>
<evidence type="ECO:0000256" key="4">
    <source>
        <dbReference type="ARBA" id="ARBA00022989"/>
    </source>
</evidence>
<evidence type="ECO:0000256" key="5">
    <source>
        <dbReference type="ARBA" id="ARBA00023136"/>
    </source>
</evidence>